<accession>A0A381YFX2</accession>
<dbReference type="EMBL" id="UINC01018162">
    <property type="protein sequence ID" value="SVA76026.1"/>
    <property type="molecule type" value="Genomic_DNA"/>
</dbReference>
<proteinExistence type="predicted"/>
<organism evidence="1">
    <name type="scientific">marine metagenome</name>
    <dbReference type="NCBI Taxonomy" id="408172"/>
    <lineage>
        <taxon>unclassified sequences</taxon>
        <taxon>metagenomes</taxon>
        <taxon>ecological metagenomes</taxon>
    </lineage>
</organism>
<reference evidence="1" key="1">
    <citation type="submission" date="2018-05" db="EMBL/GenBank/DDBJ databases">
        <authorList>
            <person name="Lanie J.A."/>
            <person name="Ng W.-L."/>
            <person name="Kazmierczak K.M."/>
            <person name="Andrzejewski T.M."/>
            <person name="Davidsen T.M."/>
            <person name="Wayne K.J."/>
            <person name="Tettelin H."/>
            <person name="Glass J.I."/>
            <person name="Rusch D."/>
            <person name="Podicherti R."/>
            <person name="Tsui H.-C.T."/>
            <person name="Winkler M.E."/>
        </authorList>
    </citation>
    <scope>NUCLEOTIDE SEQUENCE</scope>
</reference>
<protein>
    <submittedName>
        <fullName evidence="1">Uncharacterized protein</fullName>
    </submittedName>
</protein>
<gene>
    <name evidence="1" type="ORF">METZ01_LOCUS128880</name>
</gene>
<feature type="non-terminal residue" evidence="1">
    <location>
        <position position="1"/>
    </location>
</feature>
<name>A0A381YFX2_9ZZZZ</name>
<sequence>VVGQCSESLVEDLEHRMRHKSCGPTNETLVKFMKELSLDRIQA</sequence>
<evidence type="ECO:0000313" key="1">
    <source>
        <dbReference type="EMBL" id="SVA76026.1"/>
    </source>
</evidence>
<dbReference type="AlphaFoldDB" id="A0A381YFX2"/>